<dbReference type="Pfam" id="PF01435">
    <property type="entry name" value="Peptidase_M48"/>
    <property type="match status" value="1"/>
</dbReference>
<evidence type="ECO:0000256" key="2">
    <source>
        <dbReference type="ARBA" id="ARBA00022723"/>
    </source>
</evidence>
<dbReference type="GO" id="GO:0016020">
    <property type="term" value="C:membrane"/>
    <property type="evidence" value="ECO:0007669"/>
    <property type="project" value="TreeGrafter"/>
</dbReference>
<evidence type="ECO:0000259" key="7">
    <source>
        <dbReference type="Pfam" id="PF01435"/>
    </source>
</evidence>
<dbReference type="GO" id="GO:0051603">
    <property type="term" value="P:proteolysis involved in protein catabolic process"/>
    <property type="evidence" value="ECO:0007669"/>
    <property type="project" value="TreeGrafter"/>
</dbReference>
<name>A0A4P9VMM2_9GAMM</name>
<gene>
    <name evidence="8" type="ORF">B9G39_10670</name>
</gene>
<comment type="similarity">
    <text evidence="6">Belongs to the peptidase M48 family.</text>
</comment>
<proteinExistence type="inferred from homology"/>
<comment type="caution">
    <text evidence="8">The sequence shown here is derived from an EMBL/GenBank/DDBJ whole genome shotgun (WGS) entry which is preliminary data.</text>
</comment>
<comment type="cofactor">
    <cofactor evidence="6">
        <name>Zn(2+)</name>
        <dbReference type="ChEBI" id="CHEBI:29105"/>
    </cofactor>
    <text evidence="6">Binds 1 zinc ion per subunit.</text>
</comment>
<keyword evidence="5 6" id="KW-0482">Metalloprotease</keyword>
<dbReference type="GO" id="GO:0004222">
    <property type="term" value="F:metalloendopeptidase activity"/>
    <property type="evidence" value="ECO:0007669"/>
    <property type="project" value="InterPro"/>
</dbReference>
<dbReference type="InterPro" id="IPR051156">
    <property type="entry name" value="Mito/Outer_Membr_Metalloprot"/>
</dbReference>
<dbReference type="Proteomes" id="UP000257039">
    <property type="component" value="Unassembled WGS sequence"/>
</dbReference>
<accession>A0A4P9VMM2</accession>
<evidence type="ECO:0000256" key="6">
    <source>
        <dbReference type="RuleBase" id="RU003983"/>
    </source>
</evidence>
<dbReference type="GO" id="GO:0046872">
    <property type="term" value="F:metal ion binding"/>
    <property type="evidence" value="ECO:0007669"/>
    <property type="project" value="UniProtKB-KW"/>
</dbReference>
<dbReference type="Gene3D" id="3.30.2010.10">
    <property type="entry name" value="Metalloproteases ('zincins'), catalytic domain"/>
    <property type="match status" value="1"/>
</dbReference>
<evidence type="ECO:0000256" key="3">
    <source>
        <dbReference type="ARBA" id="ARBA00022801"/>
    </source>
</evidence>
<dbReference type="RefSeq" id="WP_094787106.1">
    <property type="nucleotide sequence ID" value="NZ_NDXW01000001.1"/>
</dbReference>
<keyword evidence="9" id="KW-1185">Reference proteome</keyword>
<reference evidence="8 9" key="1">
    <citation type="submission" date="2017-04" db="EMBL/GenBank/DDBJ databases">
        <title>Draft genome sequence of Zooshikella ganghwensis VG4 isolated from Red Sea sediments.</title>
        <authorList>
            <person name="Rehman Z."/>
            <person name="Alam I."/>
            <person name="Kamau A."/>
            <person name="Bajic V."/>
            <person name="Leiknes T."/>
        </authorList>
    </citation>
    <scope>NUCLEOTIDE SEQUENCE [LARGE SCALE GENOMIC DNA]</scope>
    <source>
        <strain evidence="8 9">VG4</strain>
    </source>
</reference>
<keyword evidence="3 6" id="KW-0378">Hydrolase</keyword>
<dbReference type="CDD" id="cd07334">
    <property type="entry name" value="M48C_loiP_like"/>
    <property type="match status" value="1"/>
</dbReference>
<sequence>MKKLTVMAASAVFAISLSGCKLDELKSNSLASDALGDAVSAMTVTEAEVIDSARLSAAEMDKKVKVAPANSKYQQRLSRLVSKHQTVQGVTFNFKVYENEELNAFAMPDGTVRIYSGLMDKMNDQELLSVIGHEIGHVILKHSFNQYKSTLLTSAARKGLSASGGKIGEYAQSEAGELAETFVGAHFSQEDELAADTFGVKFMKQNGYNANAMVSAFQKLQRYSGEGGGFFSSHPSTSERIEKIKAQL</sequence>
<dbReference type="EMBL" id="NDXW01000001">
    <property type="protein sequence ID" value="RDH43869.1"/>
    <property type="molecule type" value="Genomic_DNA"/>
</dbReference>
<evidence type="ECO:0000313" key="8">
    <source>
        <dbReference type="EMBL" id="RDH43869.1"/>
    </source>
</evidence>
<evidence type="ECO:0000256" key="5">
    <source>
        <dbReference type="ARBA" id="ARBA00023049"/>
    </source>
</evidence>
<feature type="domain" description="Peptidase M48" evidence="7">
    <location>
        <begin position="72"/>
        <end position="246"/>
    </location>
</feature>
<protein>
    <submittedName>
        <fullName evidence="8">Peptidase</fullName>
    </submittedName>
</protein>
<dbReference type="PROSITE" id="PS51257">
    <property type="entry name" value="PROKAR_LIPOPROTEIN"/>
    <property type="match status" value="1"/>
</dbReference>
<keyword evidence="1 6" id="KW-0645">Protease</keyword>
<evidence type="ECO:0000313" key="9">
    <source>
        <dbReference type="Proteomes" id="UP000257039"/>
    </source>
</evidence>
<evidence type="ECO:0000256" key="4">
    <source>
        <dbReference type="ARBA" id="ARBA00022833"/>
    </source>
</evidence>
<dbReference type="PANTHER" id="PTHR22726:SF8">
    <property type="entry name" value="METALLOPROTEASE YCAL"/>
    <property type="match status" value="1"/>
</dbReference>
<keyword evidence="2" id="KW-0479">Metal-binding</keyword>
<keyword evidence="4 6" id="KW-0862">Zinc</keyword>
<dbReference type="InterPro" id="IPR001915">
    <property type="entry name" value="Peptidase_M48"/>
</dbReference>
<dbReference type="PANTHER" id="PTHR22726">
    <property type="entry name" value="METALLOENDOPEPTIDASE OMA1"/>
    <property type="match status" value="1"/>
</dbReference>
<organism evidence="8 9">
    <name type="scientific">Zooshikella ganghwensis</name>
    <dbReference type="NCBI Taxonomy" id="202772"/>
    <lineage>
        <taxon>Bacteria</taxon>
        <taxon>Pseudomonadati</taxon>
        <taxon>Pseudomonadota</taxon>
        <taxon>Gammaproteobacteria</taxon>
        <taxon>Oceanospirillales</taxon>
        <taxon>Zooshikellaceae</taxon>
        <taxon>Zooshikella</taxon>
    </lineage>
</organism>
<evidence type="ECO:0000256" key="1">
    <source>
        <dbReference type="ARBA" id="ARBA00022670"/>
    </source>
</evidence>
<dbReference type="AlphaFoldDB" id="A0A4P9VMM2"/>